<dbReference type="GeneID" id="20667412"/>
<feature type="compositionally biased region" description="Polar residues" evidence="1">
    <location>
        <begin position="353"/>
        <end position="372"/>
    </location>
</feature>
<dbReference type="KEGG" id="hir:HETIRDRAFT_152483"/>
<name>W4JQY2_HETIT</name>
<feature type="region of interest" description="Disordered" evidence="1">
    <location>
        <begin position="337"/>
        <end position="378"/>
    </location>
</feature>
<dbReference type="InterPro" id="IPR018608">
    <property type="entry name" value="Gti1/Pac2"/>
</dbReference>
<dbReference type="AlphaFoldDB" id="W4JQY2"/>
<reference evidence="2 3" key="1">
    <citation type="journal article" date="2012" name="New Phytol.">
        <title>Insight into trade-off between wood decay and parasitism from the genome of a fungal forest pathogen.</title>
        <authorList>
            <person name="Olson A."/>
            <person name="Aerts A."/>
            <person name="Asiegbu F."/>
            <person name="Belbahri L."/>
            <person name="Bouzid O."/>
            <person name="Broberg A."/>
            <person name="Canback B."/>
            <person name="Coutinho P.M."/>
            <person name="Cullen D."/>
            <person name="Dalman K."/>
            <person name="Deflorio G."/>
            <person name="van Diepen L.T."/>
            <person name="Dunand C."/>
            <person name="Duplessis S."/>
            <person name="Durling M."/>
            <person name="Gonthier P."/>
            <person name="Grimwood J."/>
            <person name="Fossdal C.G."/>
            <person name="Hansson D."/>
            <person name="Henrissat B."/>
            <person name="Hietala A."/>
            <person name="Himmelstrand K."/>
            <person name="Hoffmeister D."/>
            <person name="Hogberg N."/>
            <person name="James T.Y."/>
            <person name="Karlsson M."/>
            <person name="Kohler A."/>
            <person name="Kues U."/>
            <person name="Lee Y.H."/>
            <person name="Lin Y.C."/>
            <person name="Lind M."/>
            <person name="Lindquist E."/>
            <person name="Lombard V."/>
            <person name="Lucas S."/>
            <person name="Lunden K."/>
            <person name="Morin E."/>
            <person name="Murat C."/>
            <person name="Park J."/>
            <person name="Raffaello T."/>
            <person name="Rouze P."/>
            <person name="Salamov A."/>
            <person name="Schmutz J."/>
            <person name="Solheim H."/>
            <person name="Stahlberg J."/>
            <person name="Velez H."/>
            <person name="de Vries R.P."/>
            <person name="Wiebenga A."/>
            <person name="Woodward S."/>
            <person name="Yakovlev I."/>
            <person name="Garbelotto M."/>
            <person name="Martin F."/>
            <person name="Grigoriev I.V."/>
            <person name="Stenlid J."/>
        </authorList>
    </citation>
    <scope>NUCLEOTIDE SEQUENCE [LARGE SCALE GENOMIC DNA]</scope>
    <source>
        <strain evidence="2 3">TC 32-1</strain>
    </source>
</reference>
<dbReference type="HOGENOM" id="CLU_028895_2_0_1"/>
<evidence type="ECO:0008006" key="4">
    <source>
        <dbReference type="Google" id="ProtNLM"/>
    </source>
</evidence>
<dbReference type="PANTHER" id="PTHR28027">
    <property type="entry name" value="TRANSCRIPTIONAL REGULATOR MIT1"/>
    <property type="match status" value="1"/>
</dbReference>
<organism evidence="2 3">
    <name type="scientific">Heterobasidion irregulare (strain TC 32-1)</name>
    <dbReference type="NCBI Taxonomy" id="747525"/>
    <lineage>
        <taxon>Eukaryota</taxon>
        <taxon>Fungi</taxon>
        <taxon>Dikarya</taxon>
        <taxon>Basidiomycota</taxon>
        <taxon>Agaricomycotina</taxon>
        <taxon>Agaricomycetes</taxon>
        <taxon>Russulales</taxon>
        <taxon>Bondarzewiaceae</taxon>
        <taxon>Heterobasidion</taxon>
        <taxon>Heterobasidion annosum species complex</taxon>
    </lineage>
</organism>
<protein>
    <recommendedName>
        <fullName evidence="4">cAMP-independent regulatory protein pac2</fullName>
    </recommendedName>
</protein>
<dbReference type="RefSeq" id="XP_009552188.1">
    <property type="nucleotide sequence ID" value="XM_009553893.1"/>
</dbReference>
<dbReference type="GO" id="GO:0003677">
    <property type="term" value="F:DNA binding"/>
    <property type="evidence" value="ECO:0007669"/>
    <property type="project" value="TreeGrafter"/>
</dbReference>
<sequence>MSPTYRQQPTLNNVRIRTAQDALQVFYGVARNTLTLLSRRLDTDERRQIRPGNVYVWEDRSATTSETAGLNMERWTDGMSWGPSRGRDEFLLYFQKDPQVNERTSLAAPAITQHIPESDKFIKQTCSVFVSLPEDRAQGITRKWHLTAYFNRRTADILGDIGSIPGIGDVSIPDGYFWSARTSKDKKHDPRPNGQLIASEQSFTASSSAGALYTIFSSSSSEPSPSRTFEAAPPTEYTYVASQPPPPHDHSYPVATTSRTQRTYAAFRSQSHLTPPLTPPLNYMPRNQFPPRFHPSEGTRRAYEDAPSLVPLEDLKACGRMYRDPEDEHALRKLSLLRASPSSAVENDPARTRSPSVGDTGDYTSESQQQPSRGAAWL</sequence>
<dbReference type="EMBL" id="KI925465">
    <property type="protein sequence ID" value="ETW75953.1"/>
    <property type="molecule type" value="Genomic_DNA"/>
</dbReference>
<evidence type="ECO:0000256" key="1">
    <source>
        <dbReference type="SAM" id="MobiDB-lite"/>
    </source>
</evidence>
<dbReference type="Proteomes" id="UP000030671">
    <property type="component" value="Unassembled WGS sequence"/>
</dbReference>
<dbReference type="Pfam" id="PF09729">
    <property type="entry name" value="Gti1_Pac2"/>
    <property type="match status" value="1"/>
</dbReference>
<keyword evidence="3" id="KW-1185">Reference proteome</keyword>
<dbReference type="PANTHER" id="PTHR28027:SF2">
    <property type="entry name" value="TRANSCRIPTIONAL REGULATOR MIT1"/>
    <property type="match status" value="1"/>
</dbReference>
<accession>W4JQY2</accession>
<evidence type="ECO:0000313" key="3">
    <source>
        <dbReference type="Proteomes" id="UP000030671"/>
    </source>
</evidence>
<dbReference type="OrthoDB" id="5572844at2759"/>
<evidence type="ECO:0000313" key="2">
    <source>
        <dbReference type="EMBL" id="ETW75953.1"/>
    </source>
</evidence>
<dbReference type="eggNOG" id="KOG4476">
    <property type="taxonomic scope" value="Eukaryota"/>
</dbReference>
<gene>
    <name evidence="2" type="ORF">HETIRDRAFT_152483</name>
</gene>
<dbReference type="InParanoid" id="W4JQY2"/>
<proteinExistence type="predicted"/>